<dbReference type="InParanoid" id="F2U0E5"/>
<dbReference type="InterPro" id="IPR010323">
    <property type="entry name" value="DUF924"/>
</dbReference>
<sequence>MASFLARATAAGQALPARASAILTFWFGQDPHWPASPSTTEVVARTAYLASLPHQMKLWFAGGKEVDEQIRSEFAGDLAKLDDDNKAYDSWVACENPRASLALILLTDQFTRNIFRGSAKCFSYDSLALNTTLQLLDDGRMRELRPVERMFALMPLEHSEDLAHHERMAAELQQMKEEAESYGDEGQGAVKLIDAAYGYLQSHTKVLEQFGRYPHRNKALGRETTAEEAKYLETAETWGQ</sequence>
<dbReference type="OMA" id="YMPYMHS"/>
<dbReference type="Gene3D" id="1.20.58.320">
    <property type="entry name" value="TPR-like"/>
    <property type="match status" value="1"/>
</dbReference>
<organism evidence="2">
    <name type="scientific">Salpingoeca rosetta (strain ATCC 50818 / BSB-021)</name>
    <dbReference type="NCBI Taxonomy" id="946362"/>
    <lineage>
        <taxon>Eukaryota</taxon>
        <taxon>Choanoflagellata</taxon>
        <taxon>Craspedida</taxon>
        <taxon>Salpingoecidae</taxon>
        <taxon>Salpingoeca</taxon>
    </lineage>
</organism>
<dbReference type="GeneID" id="16078031"/>
<dbReference type="Pfam" id="PF06041">
    <property type="entry name" value="DUF924"/>
    <property type="match status" value="1"/>
</dbReference>
<accession>F2U0E5</accession>
<protein>
    <recommendedName>
        <fullName evidence="3">DUF924 domain-containing protein</fullName>
    </recommendedName>
</protein>
<evidence type="ECO:0008006" key="3">
    <source>
        <dbReference type="Google" id="ProtNLM"/>
    </source>
</evidence>
<dbReference type="Gene3D" id="1.25.40.10">
    <property type="entry name" value="Tetratricopeptide repeat domain"/>
    <property type="match status" value="1"/>
</dbReference>
<dbReference type="Proteomes" id="UP000007799">
    <property type="component" value="Unassembled WGS sequence"/>
</dbReference>
<dbReference type="eggNOG" id="ENOG502S80R">
    <property type="taxonomic scope" value="Eukaryota"/>
</dbReference>
<gene>
    <name evidence="1" type="ORF">PTSG_11736</name>
</gene>
<dbReference type="InterPro" id="IPR011990">
    <property type="entry name" value="TPR-like_helical_dom_sf"/>
</dbReference>
<dbReference type="AlphaFoldDB" id="F2U0E5"/>
<dbReference type="RefSeq" id="XP_004997434.1">
    <property type="nucleotide sequence ID" value="XM_004997377.1"/>
</dbReference>
<proteinExistence type="predicted"/>
<dbReference type="KEGG" id="sre:PTSG_11736"/>
<keyword evidence="2" id="KW-1185">Reference proteome</keyword>
<evidence type="ECO:0000313" key="1">
    <source>
        <dbReference type="EMBL" id="EGD80873.1"/>
    </source>
</evidence>
<dbReference type="EMBL" id="GL832958">
    <property type="protein sequence ID" value="EGD80873.1"/>
    <property type="molecule type" value="Genomic_DNA"/>
</dbReference>
<evidence type="ECO:0000313" key="2">
    <source>
        <dbReference type="Proteomes" id="UP000007799"/>
    </source>
</evidence>
<dbReference type="STRING" id="946362.F2U0E5"/>
<dbReference type="OrthoDB" id="414698at2759"/>
<reference evidence="1" key="1">
    <citation type="submission" date="2009-08" db="EMBL/GenBank/DDBJ databases">
        <title>Annotation of Salpingoeca rosetta.</title>
        <authorList>
            <consortium name="The Broad Institute Genome Sequencing Platform"/>
            <person name="Russ C."/>
            <person name="Cuomo C."/>
            <person name="Burger G."/>
            <person name="Gray M.W."/>
            <person name="Holland P.W.H."/>
            <person name="King N."/>
            <person name="Lang F.B.F."/>
            <person name="Roger A.J."/>
            <person name="Ruiz-Trillo I."/>
            <person name="Young S.K."/>
            <person name="Zeng Q."/>
            <person name="Gargeya S."/>
            <person name="Alvarado L."/>
            <person name="Berlin A."/>
            <person name="Chapman S.B."/>
            <person name="Chen Z."/>
            <person name="Freedman E."/>
            <person name="Gellesch M."/>
            <person name="Goldberg J."/>
            <person name="Griggs A."/>
            <person name="Gujja S."/>
            <person name="Heilman E."/>
            <person name="Heiman D."/>
            <person name="Howarth C."/>
            <person name="Mehta T."/>
            <person name="Neiman D."/>
            <person name="Pearson M."/>
            <person name="Roberts A."/>
            <person name="Saif S."/>
            <person name="Shea T."/>
            <person name="Shenoy N."/>
            <person name="Sisk P."/>
            <person name="Stolte C."/>
            <person name="Sykes S."/>
            <person name="White J."/>
            <person name="Yandava C."/>
            <person name="Haas B."/>
            <person name="Nusbaum C."/>
            <person name="Birren B."/>
        </authorList>
    </citation>
    <scope>NUCLEOTIDE SEQUENCE [LARGE SCALE GENOMIC DNA]</scope>
    <source>
        <strain evidence="1">ATCC 50818</strain>
    </source>
</reference>
<name>F2U0E5_SALR5</name>
<dbReference type="SUPFAM" id="SSF48452">
    <property type="entry name" value="TPR-like"/>
    <property type="match status" value="1"/>
</dbReference>